<evidence type="ECO:0000256" key="1">
    <source>
        <dbReference type="ARBA" id="ARBA00022729"/>
    </source>
</evidence>
<dbReference type="Proteomes" id="UP000649604">
    <property type="component" value="Unassembled WGS sequence"/>
</dbReference>
<reference evidence="4" key="1">
    <citation type="submission" date="2019-11" db="EMBL/GenBank/DDBJ databases">
        <title>Microbial mats filling the niche in hypersaline microbial mats.</title>
        <authorList>
            <person name="Wong H.L."/>
            <person name="Macleod F.I."/>
            <person name="White R.A. III"/>
            <person name="Burns B.P."/>
        </authorList>
    </citation>
    <scope>NUCLEOTIDE SEQUENCE</scope>
    <source>
        <strain evidence="4">Rbin_158</strain>
    </source>
</reference>
<dbReference type="SUPFAM" id="SSF48239">
    <property type="entry name" value="Terpenoid cyclases/Protein prenyltransferases"/>
    <property type="match status" value="1"/>
</dbReference>
<dbReference type="AlphaFoldDB" id="A0A9D5JU67"/>
<protein>
    <recommendedName>
        <fullName evidence="3">Alpha-2-macroglobulin domain-containing protein</fullName>
    </recommendedName>
</protein>
<dbReference type="EMBL" id="WJJP01000171">
    <property type="protein sequence ID" value="MBD3324007.1"/>
    <property type="molecule type" value="Genomic_DNA"/>
</dbReference>
<gene>
    <name evidence="4" type="ORF">GF339_05445</name>
</gene>
<dbReference type="InterPro" id="IPR050473">
    <property type="entry name" value="A2M/Complement_sys"/>
</dbReference>
<evidence type="ECO:0000313" key="4">
    <source>
        <dbReference type="EMBL" id="MBD3324007.1"/>
    </source>
</evidence>
<dbReference type="GO" id="GO:0005615">
    <property type="term" value="C:extracellular space"/>
    <property type="evidence" value="ECO:0007669"/>
    <property type="project" value="InterPro"/>
</dbReference>
<sequence length="799" mass="89823">AYTIEHIVTDTFEQQQIREKAAQVLLASAENLVNYDVNINTFAQKRRQVISAVQEQVMQDFRKIYKAIDTYSRQQKKVLSAKQGIEAVIDAGLLKEEDMQDPWGNAYRIQPGGKDFSFHTFWCIGPDELENTEDDLRFDAYIDLQSDPSFFDWLFGRRDKGQIVMEDEFRMRRVVPAPAARGMGVEAPEMMLEMAMDEEAMPAEPDSAADEGAAGPRIREYFPETLYTNPAILTDEQGNASIQLTMADSITTWRLTSMASSLTGTLGSGTSAITVFQDFFVDIDLPVTLTQNDQVSIPIAIYNYLPGTQDVRLKLTEEPWFELVNDIPEKIITLNSGQVDVVYFTLQVKEIGWHKLTVHAYGSAMSDAIARTIEVLPDGKQIEKTWNGRLERDVEQTVSIPQEAIENASKIIVKVYPGIFSQIVEGLDSILRMPSGCFEQTSSTTYPNVLVLDYMKQAEQITPEIQMKAESYINTGYQRLLSYEVEGGGFEWFGNAPAHKILTAYGLMEFYDMAQVHDVDPNVIARTQQWLLSQQEPDGSWKPTKEYLDVVASKFTDDVMRNTAYITWALLATDATGDAVTQAVNYIRENLDDITDTYTLALAANALVLHDSGDPATLELLETLMDKKHEQDGKIWWEVGSSTPTNASGISANIETTALVALAFMHAEKYHDTVSQILTYLIESKDAYGTWHSTQATILAMKALLLSMKNATSQTDAEVTILVNGEQRETFALTPENSDVMRLFDFQEQTVRGENQVQIRFEGEGSALYQIVGRFYVPWKAKPVDQLEPMSIEVSYDKT</sequence>
<dbReference type="InterPro" id="IPR013783">
    <property type="entry name" value="Ig-like_fold"/>
</dbReference>
<feature type="non-terminal residue" evidence="4">
    <location>
        <position position="799"/>
    </location>
</feature>
<dbReference type="SUPFAM" id="SSF54523">
    <property type="entry name" value="Pili subunits"/>
    <property type="match status" value="1"/>
</dbReference>
<dbReference type="InterPro" id="IPR047565">
    <property type="entry name" value="Alpha-macroglob_thiol-ester_cl"/>
</dbReference>
<dbReference type="Pfam" id="PF07678">
    <property type="entry name" value="TED_complement"/>
    <property type="match status" value="1"/>
</dbReference>
<dbReference type="Gene3D" id="3.30.700.10">
    <property type="entry name" value="Glycoprotein, Type 4 Pilin"/>
    <property type="match status" value="1"/>
</dbReference>
<keyword evidence="1" id="KW-0732">Signal</keyword>
<proteinExistence type="predicted"/>
<dbReference type="InterPro" id="IPR011626">
    <property type="entry name" value="Alpha-macroglobulin_TED"/>
</dbReference>
<organism evidence="4 5">
    <name type="scientific">candidate division KSB3 bacterium</name>
    <dbReference type="NCBI Taxonomy" id="2044937"/>
    <lineage>
        <taxon>Bacteria</taxon>
        <taxon>candidate division KSB3</taxon>
    </lineage>
</organism>
<dbReference type="SMART" id="SM01419">
    <property type="entry name" value="Thiol-ester_cl"/>
    <property type="match status" value="1"/>
</dbReference>
<dbReference type="InterPro" id="IPR045584">
    <property type="entry name" value="Pilin-like"/>
</dbReference>
<dbReference type="PANTHER" id="PTHR11412">
    <property type="entry name" value="MACROGLOBULIN / COMPLEMENT"/>
    <property type="match status" value="1"/>
</dbReference>
<comment type="caution">
    <text evidence="4">The sequence shown here is derived from an EMBL/GenBank/DDBJ whole genome shotgun (WGS) entry which is preliminary data.</text>
</comment>
<evidence type="ECO:0000256" key="2">
    <source>
        <dbReference type="ARBA" id="ARBA00022966"/>
    </source>
</evidence>
<evidence type="ECO:0000313" key="5">
    <source>
        <dbReference type="Proteomes" id="UP000649604"/>
    </source>
</evidence>
<accession>A0A9D5JU67</accession>
<dbReference type="CDD" id="cd02891">
    <property type="entry name" value="A2M_like"/>
    <property type="match status" value="1"/>
</dbReference>
<keyword evidence="2" id="KW-0882">Thioester bond</keyword>
<dbReference type="Gene3D" id="1.50.10.20">
    <property type="match status" value="1"/>
</dbReference>
<name>A0A9D5JU67_9BACT</name>
<dbReference type="GO" id="GO:0004866">
    <property type="term" value="F:endopeptidase inhibitor activity"/>
    <property type="evidence" value="ECO:0007669"/>
    <property type="project" value="InterPro"/>
</dbReference>
<dbReference type="Pfam" id="PF00207">
    <property type="entry name" value="A2M"/>
    <property type="match status" value="1"/>
</dbReference>
<feature type="domain" description="Alpha-2-macroglobulin" evidence="3">
    <location>
        <begin position="225"/>
        <end position="315"/>
    </location>
</feature>
<evidence type="ECO:0000259" key="3">
    <source>
        <dbReference type="SMART" id="SM01360"/>
    </source>
</evidence>
<dbReference type="Gene3D" id="2.20.130.20">
    <property type="match status" value="1"/>
</dbReference>
<dbReference type="PANTHER" id="PTHR11412:SF136">
    <property type="entry name" value="CD109 ANTIGEN"/>
    <property type="match status" value="1"/>
</dbReference>
<dbReference type="SMART" id="SM01360">
    <property type="entry name" value="A2M"/>
    <property type="match status" value="1"/>
</dbReference>
<dbReference type="Gene3D" id="2.60.40.10">
    <property type="entry name" value="Immunoglobulins"/>
    <property type="match status" value="1"/>
</dbReference>
<feature type="non-terminal residue" evidence="4">
    <location>
        <position position="1"/>
    </location>
</feature>
<dbReference type="InterPro" id="IPR008930">
    <property type="entry name" value="Terpenoid_cyclase/PrenylTrfase"/>
</dbReference>
<dbReference type="InterPro" id="IPR001599">
    <property type="entry name" value="Macroglobln_a2"/>
</dbReference>